<evidence type="ECO:0000313" key="3">
    <source>
        <dbReference type="Proteomes" id="UP000257109"/>
    </source>
</evidence>
<proteinExistence type="predicted"/>
<gene>
    <name evidence="2" type="ORF">CR513_52878</name>
</gene>
<dbReference type="CDD" id="cd00303">
    <property type="entry name" value="retropepsin_like"/>
    <property type="match status" value="1"/>
</dbReference>
<reference evidence="2" key="1">
    <citation type="submission" date="2018-05" db="EMBL/GenBank/DDBJ databases">
        <title>Draft genome of Mucuna pruriens seed.</title>
        <authorList>
            <person name="Nnadi N.E."/>
            <person name="Vos R."/>
            <person name="Hasami M.H."/>
            <person name="Devisetty U.K."/>
            <person name="Aguiy J.C."/>
        </authorList>
    </citation>
    <scope>NUCLEOTIDE SEQUENCE [LARGE SCALE GENOMIC DNA]</scope>
    <source>
        <strain evidence="2">JCA_2017</strain>
    </source>
</reference>
<dbReference type="InterPro" id="IPR002110">
    <property type="entry name" value="Ankyrin_rpt"/>
</dbReference>
<dbReference type="AlphaFoldDB" id="A0A371EQD8"/>
<dbReference type="PROSITE" id="PS50088">
    <property type="entry name" value="ANK_REPEAT"/>
    <property type="match status" value="1"/>
</dbReference>
<sequence>MRCWTNCTKRKARISLLSLLINSECHQELLLKVLNEAHVPQDITPAKFGGIINSITASHHLSFFEEEVSIEGKSHNQPLHIAVKCGNYMIARVMIDNGSSFNVMPKTTLDKLYSPGAILRNSPVVVRAFDGSKREVMGEITLPIRIEPTTFDITFQVIDIQPTYNYLLGRPWIHAAVAAPSSLHLKIDGQLISIMGEREMIVSTPFPTKYIKGDEEALETSFQALEIVGTTSIEAKRGDLKSSKAVIMVAKVLIRRARLDYSRVARKGKLGWKVQGKQQIRSNLHRHFTSGGIMTPKHVTTVEDQSMEPVEWVHPMARELDNWTAKALHEPVFWKIPNKKTFPQINNAALAPDDAGKSSRGEETREIRIGKLIPSDFKQGLTELLREYEDIFAWSYQDMPRLDTAIVEHRHC</sequence>
<organism evidence="2 3">
    <name type="scientific">Mucuna pruriens</name>
    <name type="common">Velvet bean</name>
    <name type="synonym">Dolichos pruriens</name>
    <dbReference type="NCBI Taxonomy" id="157652"/>
    <lineage>
        <taxon>Eukaryota</taxon>
        <taxon>Viridiplantae</taxon>
        <taxon>Streptophyta</taxon>
        <taxon>Embryophyta</taxon>
        <taxon>Tracheophyta</taxon>
        <taxon>Spermatophyta</taxon>
        <taxon>Magnoliopsida</taxon>
        <taxon>eudicotyledons</taxon>
        <taxon>Gunneridae</taxon>
        <taxon>Pentapetalae</taxon>
        <taxon>rosids</taxon>
        <taxon>fabids</taxon>
        <taxon>Fabales</taxon>
        <taxon>Fabaceae</taxon>
        <taxon>Papilionoideae</taxon>
        <taxon>50 kb inversion clade</taxon>
        <taxon>NPAAA clade</taxon>
        <taxon>indigoferoid/millettioid clade</taxon>
        <taxon>Phaseoleae</taxon>
        <taxon>Mucuna</taxon>
    </lineage>
</organism>
<comment type="caution">
    <text evidence="2">The sequence shown here is derived from an EMBL/GenBank/DDBJ whole genome shotgun (WGS) entry which is preliminary data.</text>
</comment>
<dbReference type="Gene3D" id="2.40.70.10">
    <property type="entry name" value="Acid Proteases"/>
    <property type="match status" value="1"/>
</dbReference>
<name>A0A371EQD8_MUCPR</name>
<dbReference type="InterPro" id="IPR021109">
    <property type="entry name" value="Peptidase_aspartic_dom_sf"/>
</dbReference>
<dbReference type="EMBL" id="QJKJ01012663">
    <property type="protein sequence ID" value="RDX68149.1"/>
    <property type="molecule type" value="Genomic_DNA"/>
</dbReference>
<accession>A0A371EQD8</accession>
<keyword evidence="3" id="KW-1185">Reference proteome</keyword>
<keyword evidence="1" id="KW-0040">ANK repeat</keyword>
<dbReference type="PANTHER" id="PTHR32108:SF9">
    <property type="entry name" value="REVERSE TRANSCRIPTASE RNASE H-LIKE DOMAIN-CONTAINING PROTEIN"/>
    <property type="match status" value="1"/>
</dbReference>
<feature type="repeat" description="ANK" evidence="1">
    <location>
        <begin position="74"/>
        <end position="106"/>
    </location>
</feature>
<dbReference type="SUPFAM" id="SSF50630">
    <property type="entry name" value="Acid proteases"/>
    <property type="match status" value="1"/>
</dbReference>
<feature type="non-terminal residue" evidence="2">
    <location>
        <position position="1"/>
    </location>
</feature>
<dbReference type="Proteomes" id="UP000257109">
    <property type="component" value="Unassembled WGS sequence"/>
</dbReference>
<protein>
    <submittedName>
        <fullName evidence="2">Uncharacterized protein</fullName>
    </submittedName>
</protein>
<dbReference type="PROSITE" id="PS50297">
    <property type="entry name" value="ANK_REP_REGION"/>
    <property type="match status" value="1"/>
</dbReference>
<evidence type="ECO:0000256" key="1">
    <source>
        <dbReference type="PROSITE-ProRule" id="PRU00023"/>
    </source>
</evidence>
<dbReference type="STRING" id="157652.A0A371EQD8"/>
<dbReference type="PANTHER" id="PTHR32108">
    <property type="entry name" value="DNA-DIRECTED RNA POLYMERASE SUBUNIT ALPHA"/>
    <property type="match status" value="1"/>
</dbReference>
<evidence type="ECO:0000313" key="2">
    <source>
        <dbReference type="EMBL" id="RDX68149.1"/>
    </source>
</evidence>
<dbReference type="OrthoDB" id="1736143at2759"/>